<dbReference type="GO" id="GO:0007165">
    <property type="term" value="P:signal transduction"/>
    <property type="evidence" value="ECO:0007669"/>
    <property type="project" value="InterPro"/>
</dbReference>
<dbReference type="InterPro" id="IPR000157">
    <property type="entry name" value="TIR_dom"/>
</dbReference>
<dbReference type="SUPFAM" id="SSF52058">
    <property type="entry name" value="L domain-like"/>
    <property type="match status" value="1"/>
</dbReference>
<dbReference type="GO" id="GO:0006952">
    <property type="term" value="P:defense response"/>
    <property type="evidence" value="ECO:0007669"/>
    <property type="project" value="UniProtKB-KW"/>
</dbReference>
<dbReference type="InterPro" id="IPR027417">
    <property type="entry name" value="P-loop_NTPase"/>
</dbReference>
<evidence type="ECO:0000259" key="9">
    <source>
        <dbReference type="PROSITE" id="PS50104"/>
    </source>
</evidence>
<keyword evidence="2" id="KW-0433">Leucine-rich repeat</keyword>
<dbReference type="InterPro" id="IPR002182">
    <property type="entry name" value="NB-ARC"/>
</dbReference>
<dbReference type="Pfam" id="PF01582">
    <property type="entry name" value="TIR"/>
    <property type="match status" value="1"/>
</dbReference>
<dbReference type="PRINTS" id="PR00364">
    <property type="entry name" value="DISEASERSIST"/>
</dbReference>
<keyword evidence="11" id="KW-1185">Reference proteome</keyword>
<dbReference type="InterPro" id="IPR035897">
    <property type="entry name" value="Toll_tir_struct_dom_sf"/>
</dbReference>
<dbReference type="Pfam" id="PF23282">
    <property type="entry name" value="WHD_ROQ1"/>
    <property type="match status" value="1"/>
</dbReference>
<comment type="caution">
    <text evidence="10">The sequence shown here is derived from an EMBL/GenBank/DDBJ whole genome shotgun (WGS) entry which is preliminary data.</text>
</comment>
<keyword evidence="6" id="KW-0520">NAD</keyword>
<organism evidence="10 11">
    <name type="scientific">Lactuca sativa</name>
    <name type="common">Garden lettuce</name>
    <dbReference type="NCBI Taxonomy" id="4236"/>
    <lineage>
        <taxon>Eukaryota</taxon>
        <taxon>Viridiplantae</taxon>
        <taxon>Streptophyta</taxon>
        <taxon>Embryophyta</taxon>
        <taxon>Tracheophyta</taxon>
        <taxon>Spermatophyta</taxon>
        <taxon>Magnoliopsida</taxon>
        <taxon>eudicotyledons</taxon>
        <taxon>Gunneridae</taxon>
        <taxon>Pentapetalae</taxon>
        <taxon>asterids</taxon>
        <taxon>campanulids</taxon>
        <taxon>Asterales</taxon>
        <taxon>Asteraceae</taxon>
        <taxon>Cichorioideae</taxon>
        <taxon>Cichorieae</taxon>
        <taxon>Lactucinae</taxon>
        <taxon>Lactuca</taxon>
    </lineage>
</organism>
<dbReference type="SUPFAM" id="SSF52540">
    <property type="entry name" value="P-loop containing nucleoside triphosphate hydrolases"/>
    <property type="match status" value="1"/>
</dbReference>
<proteinExistence type="predicted"/>
<evidence type="ECO:0000256" key="5">
    <source>
        <dbReference type="ARBA" id="ARBA00022821"/>
    </source>
</evidence>
<keyword evidence="4" id="KW-0378">Hydrolase</keyword>
<dbReference type="EMBL" id="NBSK02000001">
    <property type="protein sequence ID" value="KAJ0225540.1"/>
    <property type="molecule type" value="Genomic_DNA"/>
</dbReference>
<dbReference type="Gene3D" id="1.10.8.430">
    <property type="entry name" value="Helical domain of apoptotic protease-activating factors"/>
    <property type="match status" value="1"/>
</dbReference>
<dbReference type="AlphaFoldDB" id="A0A9R1WMR8"/>
<evidence type="ECO:0000256" key="2">
    <source>
        <dbReference type="ARBA" id="ARBA00022614"/>
    </source>
</evidence>
<evidence type="ECO:0000256" key="4">
    <source>
        <dbReference type="ARBA" id="ARBA00022801"/>
    </source>
</evidence>
<dbReference type="SUPFAM" id="SSF46785">
    <property type="entry name" value="Winged helix' DNA-binding domain"/>
    <property type="match status" value="1"/>
</dbReference>
<dbReference type="InterPro" id="IPR032675">
    <property type="entry name" value="LRR_dom_sf"/>
</dbReference>
<dbReference type="GO" id="GO:0061809">
    <property type="term" value="F:NAD+ nucleosidase activity, cyclic ADP-ribose generating"/>
    <property type="evidence" value="ECO:0007669"/>
    <property type="project" value="UniProtKB-EC"/>
</dbReference>
<sequence length="1199" mass="136652">MVVLSELPEESSSSSSTHAHSPSTHGHSSSIDGYRYDVFLSFRGLDTRLSFTNYLYEALIEANITTFLDDEEIDTGEDLKPELESAIKASRASIIVMSKNYASSTWCLDELVLILEQRITSNHIVIPIFYHVEPTHVRKQQSSFGDAMAKHKQTMEAERNANKRSQWAQKMEQWNKALVDVANLKGNDVNGRFETEFIGEIVKDIYRRLKVPLRSAQPLLIGMDYHIDFVTSWLKNGSSHRADILIILGMGGIGKTTLAKYVYGLHCREFHTSSYIEDISRKCDGKFNGLLDLQEQLCGDISKISLTKVHDVLAYTSKIENAVAHKQVFLVLDDISTLDQLDALLGSKGFHPGSKIIITTKDAWLTESCALFKSNIKPKKTEVLLQSLHETESRQLLCVHAFMCNYPKTGYEEVLYKLVNYCQGHPLALEVLGKSLHNRDVAYWEGCIEVLKKETSSPINNVLRMSFDSLPSNNDKELFKHIACYFVGIDRDVSETILKACDINTKSGITNLIDRFLLTIGWNNELNMHQLIQDMGRCLIRQESLDKPWKRRNLVGLVLDMRMLEKEKDASFELKTDALINMDNLMLLQLNYVHMNGSYANFPEELRGLSMHGFHLNSIPLDLPMENLVALDMSYSSIESFVGSYSNPRLEKRQKVDGSCLKDKKLLGSLKILNLSFCKQLRSVGDFDQLPALETLIVRNCISLLEVCESIDQCVELFFVDLSSCDKLENLTKIIGMLKKVKTVLLDGCNLGESRIKNMDIESLEMCKDSDIGIYKGTSSSTFVRAIPSDLKLFSSSLSWSLVSLSLANNNLSDESFPMDLSCLSMLKELYLDGNPINSMPSCVRTLPRLEILSMNNCEKLKSVEHPPRTLSRLLLYSDQQQFVEKVVFDPEMSPLELSSNWRVGYTPWSYEIEGMLKIEAMVCVEEKVLRSLGWTNVDFFKERGVQTNSPESKIQTMCYEFGIFSTWYEEEKMPSWFRYRSLGTSISFTIPSSSPKNLTALNFCYVQTLKSIDEWLEFSYDPQFPRSPMITISNITKNRMWIYERHMDRVIVDGNYWVMLSHWMFGMNEMEAGDHITITVTEPDDELVKECGVSLVYDDGEEKEDVLGYYKSWNHIIGGDLSPFQTITGEYILDNMRFFADGIHLFPYHRKFVPDGPSFQEKKGMWFRALSPRKPDIIGRLGEGKGESSRSHPSHENA</sequence>
<comment type="catalytic activity">
    <reaction evidence="7">
        <text>NAD(+) + H2O = ADP-D-ribose + nicotinamide + H(+)</text>
        <dbReference type="Rhea" id="RHEA:16301"/>
        <dbReference type="ChEBI" id="CHEBI:15377"/>
        <dbReference type="ChEBI" id="CHEBI:15378"/>
        <dbReference type="ChEBI" id="CHEBI:17154"/>
        <dbReference type="ChEBI" id="CHEBI:57540"/>
        <dbReference type="ChEBI" id="CHEBI:57967"/>
        <dbReference type="EC" id="3.2.2.6"/>
    </reaction>
    <physiologicalReaction direction="left-to-right" evidence="7">
        <dbReference type="Rhea" id="RHEA:16302"/>
    </physiologicalReaction>
</comment>
<dbReference type="GO" id="GO:0043531">
    <property type="term" value="F:ADP binding"/>
    <property type="evidence" value="ECO:0007669"/>
    <property type="project" value="InterPro"/>
</dbReference>
<evidence type="ECO:0000256" key="7">
    <source>
        <dbReference type="ARBA" id="ARBA00047304"/>
    </source>
</evidence>
<evidence type="ECO:0000256" key="8">
    <source>
        <dbReference type="SAM" id="MobiDB-lite"/>
    </source>
</evidence>
<feature type="region of interest" description="Disordered" evidence="8">
    <location>
        <begin position="1179"/>
        <end position="1199"/>
    </location>
</feature>
<dbReference type="InterPro" id="IPR045344">
    <property type="entry name" value="C-JID"/>
</dbReference>
<dbReference type="Pfam" id="PF00931">
    <property type="entry name" value="NB-ARC"/>
    <property type="match status" value="1"/>
</dbReference>
<evidence type="ECO:0000313" key="10">
    <source>
        <dbReference type="EMBL" id="KAJ0225540.1"/>
    </source>
</evidence>
<feature type="domain" description="TIR" evidence="9">
    <location>
        <begin position="34"/>
        <end position="209"/>
    </location>
</feature>
<evidence type="ECO:0000256" key="6">
    <source>
        <dbReference type="ARBA" id="ARBA00023027"/>
    </source>
</evidence>
<dbReference type="PANTHER" id="PTHR11017">
    <property type="entry name" value="LEUCINE-RICH REPEAT-CONTAINING PROTEIN"/>
    <property type="match status" value="1"/>
</dbReference>
<dbReference type="InterPro" id="IPR036390">
    <property type="entry name" value="WH_DNA-bd_sf"/>
</dbReference>
<name>A0A9R1WMR8_LACSA</name>
<accession>A0A9R1WMR8</accession>
<evidence type="ECO:0000313" key="11">
    <source>
        <dbReference type="Proteomes" id="UP000235145"/>
    </source>
</evidence>
<feature type="compositionally biased region" description="Low complexity" evidence="8">
    <location>
        <begin position="11"/>
        <end position="29"/>
    </location>
</feature>
<dbReference type="EC" id="3.2.2.6" evidence="1"/>
<dbReference type="PANTHER" id="PTHR11017:SF313">
    <property type="entry name" value="TIR DOMAIN, P-LOOP CONTAINING NUCLEOSIDE TRIPHOSPHATE HYDROLASE"/>
    <property type="match status" value="1"/>
</dbReference>
<reference evidence="10 11" key="1">
    <citation type="journal article" date="2017" name="Nat. Commun.">
        <title>Genome assembly with in vitro proximity ligation data and whole-genome triplication in lettuce.</title>
        <authorList>
            <person name="Reyes-Chin-Wo S."/>
            <person name="Wang Z."/>
            <person name="Yang X."/>
            <person name="Kozik A."/>
            <person name="Arikit S."/>
            <person name="Song C."/>
            <person name="Xia L."/>
            <person name="Froenicke L."/>
            <person name="Lavelle D.O."/>
            <person name="Truco M.J."/>
            <person name="Xia R."/>
            <person name="Zhu S."/>
            <person name="Xu C."/>
            <person name="Xu H."/>
            <person name="Xu X."/>
            <person name="Cox K."/>
            <person name="Korf I."/>
            <person name="Meyers B.C."/>
            <person name="Michelmore R.W."/>
        </authorList>
    </citation>
    <scope>NUCLEOTIDE SEQUENCE [LARGE SCALE GENOMIC DNA]</scope>
    <source>
        <strain evidence="11">cv. Salinas</strain>
        <tissue evidence="10">Seedlings</tissue>
    </source>
</reference>
<evidence type="ECO:0000256" key="3">
    <source>
        <dbReference type="ARBA" id="ARBA00022737"/>
    </source>
</evidence>
<dbReference type="SMART" id="SM00255">
    <property type="entry name" value="TIR"/>
    <property type="match status" value="1"/>
</dbReference>
<dbReference type="Proteomes" id="UP000235145">
    <property type="component" value="Unassembled WGS sequence"/>
</dbReference>
<dbReference type="PROSITE" id="PS50104">
    <property type="entry name" value="TIR"/>
    <property type="match status" value="1"/>
</dbReference>
<dbReference type="Gene3D" id="3.40.50.10140">
    <property type="entry name" value="Toll/interleukin-1 receptor homology (TIR) domain"/>
    <property type="match status" value="1"/>
</dbReference>
<dbReference type="InterPro" id="IPR042197">
    <property type="entry name" value="Apaf_helical"/>
</dbReference>
<dbReference type="Gene3D" id="3.80.10.10">
    <property type="entry name" value="Ribonuclease Inhibitor"/>
    <property type="match status" value="2"/>
</dbReference>
<keyword evidence="5" id="KW-0611">Plant defense</keyword>
<dbReference type="Gene3D" id="3.40.50.300">
    <property type="entry name" value="P-loop containing nucleotide triphosphate hydrolases"/>
    <property type="match status" value="1"/>
</dbReference>
<dbReference type="FunFam" id="3.40.50.10140:FF:000007">
    <property type="entry name" value="Disease resistance protein (TIR-NBS-LRR class)"/>
    <property type="match status" value="1"/>
</dbReference>
<feature type="region of interest" description="Disordered" evidence="8">
    <location>
        <begin position="1"/>
        <end position="29"/>
    </location>
</feature>
<keyword evidence="3" id="KW-0677">Repeat</keyword>
<gene>
    <name evidence="10" type="ORF">LSAT_V11C100038110</name>
</gene>
<dbReference type="InterPro" id="IPR044974">
    <property type="entry name" value="Disease_R_plants"/>
</dbReference>
<protein>
    <recommendedName>
        <fullName evidence="1">ADP-ribosyl cyclase/cyclic ADP-ribose hydrolase</fullName>
        <ecNumber evidence="1">3.2.2.6</ecNumber>
    </recommendedName>
</protein>
<dbReference type="InterPro" id="IPR058192">
    <property type="entry name" value="WHD_ROQ1-like"/>
</dbReference>
<dbReference type="SUPFAM" id="SSF52200">
    <property type="entry name" value="Toll/Interleukin receptor TIR domain"/>
    <property type="match status" value="1"/>
</dbReference>
<evidence type="ECO:0000256" key="1">
    <source>
        <dbReference type="ARBA" id="ARBA00011982"/>
    </source>
</evidence>
<dbReference type="Pfam" id="PF20160">
    <property type="entry name" value="C-JID"/>
    <property type="match status" value="1"/>
</dbReference>